<dbReference type="AlphaFoldDB" id="A0A101LX66"/>
<organism evidence="1">
    <name type="scientific">Picea glauca</name>
    <name type="common">White spruce</name>
    <name type="synonym">Pinus glauca</name>
    <dbReference type="NCBI Taxonomy" id="3330"/>
    <lineage>
        <taxon>Eukaryota</taxon>
        <taxon>Viridiplantae</taxon>
        <taxon>Streptophyta</taxon>
        <taxon>Embryophyta</taxon>
        <taxon>Tracheophyta</taxon>
        <taxon>Spermatophyta</taxon>
        <taxon>Pinopsida</taxon>
        <taxon>Pinidae</taxon>
        <taxon>Conifers I</taxon>
        <taxon>Pinales</taxon>
        <taxon>Pinaceae</taxon>
        <taxon>Picea</taxon>
    </lineage>
</organism>
<reference evidence="1" key="1">
    <citation type="journal article" date="2015" name="Genome Biol. Evol.">
        <title>Organellar Genomes of White Spruce (Picea glauca): Assembly and Annotation.</title>
        <authorList>
            <person name="Jackman S.D."/>
            <person name="Warren R.L."/>
            <person name="Gibb E.A."/>
            <person name="Vandervalk B.P."/>
            <person name="Mohamadi H."/>
            <person name="Chu J."/>
            <person name="Raymond A."/>
            <person name="Pleasance S."/>
            <person name="Coope R."/>
            <person name="Wildung M.R."/>
            <person name="Ritland C.E."/>
            <person name="Bousquet J."/>
            <person name="Jones S.J."/>
            <person name="Bohlmann J."/>
            <person name="Birol I."/>
        </authorList>
    </citation>
    <scope>NUCLEOTIDE SEQUENCE [LARGE SCALE GENOMIC DNA]</scope>
    <source>
        <tissue evidence="1">Flushing bud</tissue>
    </source>
</reference>
<accession>A0A101LX66</accession>
<protein>
    <submittedName>
        <fullName evidence="1">Uncharacterized protein</fullName>
    </submittedName>
</protein>
<evidence type="ECO:0000313" key="1">
    <source>
        <dbReference type="EMBL" id="KUM46982.1"/>
    </source>
</evidence>
<comment type="caution">
    <text evidence="1">The sequence shown here is derived from an EMBL/GenBank/DDBJ whole genome shotgun (WGS) entry which is preliminary data.</text>
</comment>
<name>A0A101LX66_PICGL</name>
<keyword evidence="1" id="KW-0496">Mitochondrion</keyword>
<proteinExistence type="predicted"/>
<geneLocation type="mitochondrion" evidence="1"/>
<dbReference type="EMBL" id="LKAM01000008">
    <property type="protein sequence ID" value="KUM46982.1"/>
    <property type="molecule type" value="Genomic_DNA"/>
</dbReference>
<sequence length="48" mass="5397">MLLLVLLEQLGKPTEKLLNPRLGLVLDLGMLLSLLGIDLDMEQRIIQL</sequence>
<gene>
    <name evidence="1" type="ORF">ABT39_MTgene5986</name>
</gene>